<protein>
    <submittedName>
        <fullName evidence="2">Uncharacterized protein</fullName>
    </submittedName>
</protein>
<dbReference type="Proteomes" id="UP000011617">
    <property type="component" value="Unassembled WGS sequence"/>
</dbReference>
<comment type="caution">
    <text evidence="2">The sequence shown here is derived from an EMBL/GenBank/DDBJ whole genome shotgun (WGS) entry which is preliminary data.</text>
</comment>
<proteinExistence type="predicted"/>
<evidence type="ECO:0000313" key="3">
    <source>
        <dbReference type="Proteomes" id="UP000011617"/>
    </source>
</evidence>
<feature type="transmembrane region" description="Helical" evidence="1">
    <location>
        <begin position="7"/>
        <end position="24"/>
    </location>
</feature>
<keyword evidence="1" id="KW-0472">Membrane</keyword>
<dbReference type="HOGENOM" id="CLU_2978154_0_0_6"/>
<keyword evidence="1" id="KW-0812">Transmembrane</keyword>
<organism evidence="2 3">
    <name type="scientific">Wohlfahrtiimonas chitiniclastica SH04</name>
    <dbReference type="NCBI Taxonomy" id="1261130"/>
    <lineage>
        <taxon>Bacteria</taxon>
        <taxon>Pseudomonadati</taxon>
        <taxon>Pseudomonadota</taxon>
        <taxon>Gammaproteobacteria</taxon>
        <taxon>Cardiobacteriales</taxon>
        <taxon>Ignatzschineriaceae</taxon>
        <taxon>Wohlfahrtiimonas</taxon>
    </lineage>
</organism>
<reference evidence="2 3" key="1">
    <citation type="journal article" date="2013" name="Genome Announc.">
        <title>Complete Genome Sequence of Wohlfahrtiimonas chitiniclastica Strain SH04, Isolated from Chrysomya megacephala Collected from Pudong International Airport in China.</title>
        <authorList>
            <person name="Cao X.M."/>
            <person name="Chen T."/>
            <person name="Xu L.Z."/>
            <person name="Yao L.S."/>
            <person name="Qi J."/>
            <person name="Zhang X.L."/>
            <person name="Yan Q.L."/>
            <person name="Deng Y.H."/>
            <person name="Guo T.Y."/>
            <person name="Wang J."/>
            <person name="Hu K.X."/>
            <person name="Xu B.L."/>
        </authorList>
    </citation>
    <scope>NUCLEOTIDE SEQUENCE [LARGE SCALE GENOMIC DNA]</scope>
    <source>
        <strain evidence="2 3">SH04</strain>
    </source>
</reference>
<dbReference type="EMBL" id="AOBV01000002">
    <property type="protein sequence ID" value="ELV08648.1"/>
    <property type="molecule type" value="Genomic_DNA"/>
</dbReference>
<evidence type="ECO:0000313" key="2">
    <source>
        <dbReference type="EMBL" id="ELV08648.1"/>
    </source>
</evidence>
<name>L8XX86_9GAMM</name>
<keyword evidence="3" id="KW-1185">Reference proteome</keyword>
<gene>
    <name evidence="2" type="ORF">F387_00040</name>
</gene>
<evidence type="ECO:0000256" key="1">
    <source>
        <dbReference type="SAM" id="Phobius"/>
    </source>
</evidence>
<sequence length="58" mass="6814">MIKRAKIVEIIYHACLILGLWASLQKREYNINTFYATKADFGSGGLFERYQRILLNYV</sequence>
<dbReference type="AlphaFoldDB" id="L8XX86"/>
<keyword evidence="1" id="KW-1133">Transmembrane helix</keyword>
<accession>L8XX86</accession>